<proteinExistence type="predicted"/>
<dbReference type="RefSeq" id="XP_023630479.1">
    <property type="nucleotide sequence ID" value="XM_023774711.1"/>
</dbReference>
<dbReference type="GeneID" id="35604540"/>
<feature type="region of interest" description="Disordered" evidence="1">
    <location>
        <begin position="1"/>
        <end position="84"/>
    </location>
</feature>
<reference evidence="2 3" key="1">
    <citation type="submission" date="2016-03" db="EMBL/GenBank/DDBJ databases">
        <authorList>
            <person name="Ploux O."/>
        </authorList>
    </citation>
    <scope>NUCLEOTIDE SEQUENCE [LARGE SCALE GENOMIC DNA]</scope>
    <source>
        <strain evidence="2 3">URUG2</strain>
    </source>
</reference>
<gene>
    <name evidence="2" type="ORF">RCC_09469</name>
</gene>
<name>A0A2D3VDC1_9PEZI</name>
<dbReference type="Proteomes" id="UP000225277">
    <property type="component" value="Unassembled WGS sequence"/>
</dbReference>
<feature type="compositionally biased region" description="Basic and acidic residues" evidence="1">
    <location>
        <begin position="32"/>
        <end position="41"/>
    </location>
</feature>
<evidence type="ECO:0000256" key="1">
    <source>
        <dbReference type="SAM" id="MobiDB-lite"/>
    </source>
</evidence>
<evidence type="ECO:0000313" key="3">
    <source>
        <dbReference type="Proteomes" id="UP000225277"/>
    </source>
</evidence>
<accession>A0A2D3VDC1</accession>
<feature type="compositionally biased region" description="Acidic residues" evidence="1">
    <location>
        <begin position="75"/>
        <end position="84"/>
    </location>
</feature>
<feature type="compositionally biased region" description="Acidic residues" evidence="1">
    <location>
        <begin position="12"/>
        <end position="31"/>
    </location>
</feature>
<dbReference type="EMBL" id="FJUY01000018">
    <property type="protein sequence ID" value="CZT23755.1"/>
    <property type="molecule type" value="Genomic_DNA"/>
</dbReference>
<sequence>MGMSSPPCPSIEDIETIDGDTDTDADADSDEEHTLRLKDWLAAKPTKKKTKKATQDKEIKTKKHNSSPIITNHDEQEDVMDCDE</sequence>
<organism evidence="2 3">
    <name type="scientific">Ramularia collo-cygni</name>
    <dbReference type="NCBI Taxonomy" id="112498"/>
    <lineage>
        <taxon>Eukaryota</taxon>
        <taxon>Fungi</taxon>
        <taxon>Dikarya</taxon>
        <taxon>Ascomycota</taxon>
        <taxon>Pezizomycotina</taxon>
        <taxon>Dothideomycetes</taxon>
        <taxon>Dothideomycetidae</taxon>
        <taxon>Mycosphaerellales</taxon>
        <taxon>Mycosphaerellaceae</taxon>
        <taxon>Ramularia</taxon>
    </lineage>
</organism>
<dbReference type="AlphaFoldDB" id="A0A2D3VDC1"/>
<protein>
    <submittedName>
        <fullName evidence="2">Uncharacterized protein</fullName>
    </submittedName>
</protein>
<evidence type="ECO:0000313" key="2">
    <source>
        <dbReference type="EMBL" id="CZT23755.1"/>
    </source>
</evidence>
<keyword evidence="3" id="KW-1185">Reference proteome</keyword>